<reference evidence="2 3" key="1">
    <citation type="submission" date="2014-04" db="EMBL/GenBank/DDBJ databases">
        <authorList>
            <consortium name="DOE Joint Genome Institute"/>
            <person name="Kuo A."/>
            <person name="Zuccaro A."/>
            <person name="Kohler A."/>
            <person name="Nagy L.G."/>
            <person name="Floudas D."/>
            <person name="Copeland A."/>
            <person name="Barry K.W."/>
            <person name="Cichocki N."/>
            <person name="Veneault-Fourrey C."/>
            <person name="LaButti K."/>
            <person name="Lindquist E.A."/>
            <person name="Lipzen A."/>
            <person name="Lundell T."/>
            <person name="Morin E."/>
            <person name="Murat C."/>
            <person name="Sun H."/>
            <person name="Tunlid A."/>
            <person name="Henrissat B."/>
            <person name="Grigoriev I.V."/>
            <person name="Hibbett D.S."/>
            <person name="Martin F."/>
            <person name="Nordberg H.P."/>
            <person name="Cantor M.N."/>
            <person name="Hua S.X."/>
        </authorList>
    </citation>
    <scope>NUCLEOTIDE SEQUENCE [LARGE SCALE GENOMIC DNA]</scope>
    <source>
        <strain evidence="2 3">MAFF 305830</strain>
    </source>
</reference>
<feature type="region of interest" description="Disordered" evidence="1">
    <location>
        <begin position="90"/>
        <end position="222"/>
    </location>
</feature>
<organism evidence="2 3">
    <name type="scientific">Serendipita vermifera MAFF 305830</name>
    <dbReference type="NCBI Taxonomy" id="933852"/>
    <lineage>
        <taxon>Eukaryota</taxon>
        <taxon>Fungi</taxon>
        <taxon>Dikarya</taxon>
        <taxon>Basidiomycota</taxon>
        <taxon>Agaricomycotina</taxon>
        <taxon>Agaricomycetes</taxon>
        <taxon>Sebacinales</taxon>
        <taxon>Serendipitaceae</taxon>
        <taxon>Serendipita</taxon>
    </lineage>
</organism>
<evidence type="ECO:0000313" key="3">
    <source>
        <dbReference type="Proteomes" id="UP000054097"/>
    </source>
</evidence>
<dbReference type="OrthoDB" id="3151070at2759"/>
<feature type="compositionally biased region" description="Acidic residues" evidence="1">
    <location>
        <begin position="195"/>
        <end position="210"/>
    </location>
</feature>
<gene>
    <name evidence="2" type="ORF">M408DRAFT_291748</name>
</gene>
<reference evidence="3" key="2">
    <citation type="submission" date="2015-01" db="EMBL/GenBank/DDBJ databases">
        <title>Evolutionary Origins and Diversification of the Mycorrhizal Mutualists.</title>
        <authorList>
            <consortium name="DOE Joint Genome Institute"/>
            <consortium name="Mycorrhizal Genomics Consortium"/>
            <person name="Kohler A."/>
            <person name="Kuo A."/>
            <person name="Nagy L.G."/>
            <person name="Floudas D."/>
            <person name="Copeland A."/>
            <person name="Barry K.W."/>
            <person name="Cichocki N."/>
            <person name="Veneault-Fourrey C."/>
            <person name="LaButti K."/>
            <person name="Lindquist E.A."/>
            <person name="Lipzen A."/>
            <person name="Lundell T."/>
            <person name="Morin E."/>
            <person name="Murat C."/>
            <person name="Riley R."/>
            <person name="Ohm R."/>
            <person name="Sun H."/>
            <person name="Tunlid A."/>
            <person name="Henrissat B."/>
            <person name="Grigoriev I.V."/>
            <person name="Hibbett D.S."/>
            <person name="Martin F."/>
        </authorList>
    </citation>
    <scope>NUCLEOTIDE SEQUENCE [LARGE SCALE GENOMIC DNA]</scope>
    <source>
        <strain evidence="3">MAFF 305830</strain>
    </source>
</reference>
<evidence type="ECO:0000256" key="1">
    <source>
        <dbReference type="SAM" id="MobiDB-lite"/>
    </source>
</evidence>
<dbReference type="AlphaFoldDB" id="A0A0C2WY99"/>
<sequence>MASNASPLMQHTARKNAKDAPKSYYPGDLTSRLLGDDPDATTDFRNLMQDDASLLLEGDTPDISQLMAQTPMKLASSGNWERHPPVQVEHAPISTKPQHVPLASLRMRGPNARPAQPPPPRTPPRREEDSFDETLPAGYTFEAGGRDDSVEEPESMEEDVTAVLPKVHLSPTMVAREEPSEDLSPPRTTENLDTTVEEPSNEARDEESENDTSAMKLFTVSSGFESRALLTASR</sequence>
<feature type="region of interest" description="Disordered" evidence="1">
    <location>
        <begin position="1"/>
        <end position="44"/>
    </location>
</feature>
<dbReference type="EMBL" id="KN824359">
    <property type="protein sequence ID" value="KIM22297.1"/>
    <property type="molecule type" value="Genomic_DNA"/>
</dbReference>
<proteinExistence type="predicted"/>
<name>A0A0C2WY99_SERVB</name>
<feature type="compositionally biased region" description="Acidic residues" evidence="1">
    <location>
        <begin position="149"/>
        <end position="160"/>
    </location>
</feature>
<evidence type="ECO:0000313" key="2">
    <source>
        <dbReference type="EMBL" id="KIM22297.1"/>
    </source>
</evidence>
<dbReference type="Proteomes" id="UP000054097">
    <property type="component" value="Unassembled WGS sequence"/>
</dbReference>
<protein>
    <submittedName>
        <fullName evidence="2">Uncharacterized protein</fullName>
    </submittedName>
</protein>
<keyword evidence="3" id="KW-1185">Reference proteome</keyword>
<dbReference type="HOGENOM" id="CLU_1185648_0_0_1"/>
<accession>A0A0C2WY99</accession>